<feature type="transmembrane region" description="Helical" evidence="1">
    <location>
        <begin position="446"/>
        <end position="466"/>
    </location>
</feature>
<feature type="transmembrane region" description="Helical" evidence="1">
    <location>
        <begin position="517"/>
        <end position="542"/>
    </location>
</feature>
<accession>A0A367RVT9</accession>
<keyword evidence="1" id="KW-1133">Transmembrane helix</keyword>
<dbReference type="Gene3D" id="1.10.3210.10">
    <property type="entry name" value="Hypothetical protein af1432"/>
    <property type="match status" value="1"/>
</dbReference>
<evidence type="ECO:0000313" key="4">
    <source>
        <dbReference type="Proteomes" id="UP000252107"/>
    </source>
</evidence>
<dbReference type="GO" id="GO:0016787">
    <property type="term" value="F:hydrolase activity"/>
    <property type="evidence" value="ECO:0007669"/>
    <property type="project" value="UniProtKB-KW"/>
</dbReference>
<dbReference type="InterPro" id="IPR052722">
    <property type="entry name" value="PgpH_phosphodiesterase"/>
</dbReference>
<dbReference type="PANTHER" id="PTHR36442">
    <property type="entry name" value="CYCLIC-DI-AMP PHOSPHODIESTERASE PGPH"/>
    <property type="match status" value="1"/>
</dbReference>
<comment type="caution">
    <text evidence="3">The sequence shown here is derived from an EMBL/GenBank/DDBJ whole genome shotgun (WGS) entry which is preliminary data.</text>
</comment>
<dbReference type="EMBL" id="LXQD01000043">
    <property type="protein sequence ID" value="RCJ40727.1"/>
    <property type="molecule type" value="Genomic_DNA"/>
</dbReference>
<evidence type="ECO:0000259" key="2">
    <source>
        <dbReference type="SMART" id="SM00471"/>
    </source>
</evidence>
<dbReference type="InterPro" id="IPR003607">
    <property type="entry name" value="HD/PDEase_dom"/>
</dbReference>
<organism evidence="3 4">
    <name type="scientific">Nostoc minutum NIES-26</name>
    <dbReference type="NCBI Taxonomy" id="1844469"/>
    <lineage>
        <taxon>Bacteria</taxon>
        <taxon>Bacillati</taxon>
        <taxon>Cyanobacteriota</taxon>
        <taxon>Cyanophyceae</taxon>
        <taxon>Nostocales</taxon>
        <taxon>Nostocaceae</taxon>
        <taxon>Nostoc</taxon>
    </lineage>
</organism>
<protein>
    <submittedName>
        <fullName evidence="3">Phosphohydrolase</fullName>
    </submittedName>
</protein>
<feature type="transmembrane region" description="Helical" evidence="1">
    <location>
        <begin position="563"/>
        <end position="596"/>
    </location>
</feature>
<reference evidence="3" key="1">
    <citation type="submission" date="2016-04" db="EMBL/GenBank/DDBJ databases">
        <authorList>
            <person name="Tabuchi Yagui T.R."/>
        </authorList>
    </citation>
    <scope>NUCLEOTIDE SEQUENCE [LARGE SCALE GENOMIC DNA]</scope>
    <source>
        <strain evidence="3">NIES-26</strain>
    </source>
</reference>
<dbReference type="Pfam" id="PF01966">
    <property type="entry name" value="HD"/>
    <property type="match status" value="1"/>
</dbReference>
<dbReference type="InterPro" id="IPR006675">
    <property type="entry name" value="HDIG_dom"/>
</dbReference>
<dbReference type="PANTHER" id="PTHR36442:SF1">
    <property type="entry name" value="CYCLIC-DI-AMP PHOSPHODIESTERASE PGPH"/>
    <property type="match status" value="1"/>
</dbReference>
<evidence type="ECO:0000256" key="1">
    <source>
        <dbReference type="SAM" id="Phobius"/>
    </source>
</evidence>
<dbReference type="SUPFAM" id="SSF109604">
    <property type="entry name" value="HD-domain/PDEase-like"/>
    <property type="match status" value="1"/>
</dbReference>
<dbReference type="CDD" id="cd00077">
    <property type="entry name" value="HDc"/>
    <property type="match status" value="1"/>
</dbReference>
<evidence type="ECO:0000313" key="3">
    <source>
        <dbReference type="EMBL" id="RCJ40727.1"/>
    </source>
</evidence>
<keyword evidence="1" id="KW-0812">Transmembrane</keyword>
<keyword evidence="1" id="KW-0472">Membrane</keyword>
<dbReference type="Pfam" id="PF07697">
    <property type="entry name" value="7TMR-HDED"/>
    <property type="match status" value="1"/>
</dbReference>
<dbReference type="InterPro" id="IPR011624">
    <property type="entry name" value="Metal-dep_PHydrolase_7TM_extra"/>
</dbReference>
<feature type="domain" description="HD/PDEase" evidence="2">
    <location>
        <begin position="650"/>
        <end position="812"/>
    </location>
</feature>
<feature type="transmembrane region" description="Helical" evidence="1">
    <location>
        <begin position="478"/>
        <end position="497"/>
    </location>
</feature>
<dbReference type="NCBIfam" id="TIGR00277">
    <property type="entry name" value="HDIG"/>
    <property type="match status" value="1"/>
</dbReference>
<feature type="transmembrane region" description="Helical" evidence="1">
    <location>
        <begin position="602"/>
        <end position="621"/>
    </location>
</feature>
<dbReference type="Pfam" id="PF07698">
    <property type="entry name" value="7TM-7TMR_HD"/>
    <property type="match status" value="1"/>
</dbReference>
<sequence>MKTQRFFQSFSEQLTYWRRQYEALRRKRKLLGTLRSESGNNRRRGLKRDIFSYIILFLLKISGNSEHQKREIALGSMAKSVKNHGGIDTSGLGWIHEQRSSVVLAIAIVSLTGVMGHKLYNQPQLKVGTPAPQTIKAPYTDTIEDKKETDAQRKAVSKSSMPVLMIDTQVTEKINQNLQQLLARGNEIRTTAGSFPFFDTSVLSVYIQHYLRSCSVSEWQALLATVENTSKQKPRLSLPKQKIRGLQNSPNSVLPTRSADFTQALAELETYRVTTSEQNLSSVIIQISQARQAYAQASVQFLQQEITNSESETIYNETILLDLLDDDWAKTQTGIRQSAERILTQGIPYGLPPSILQNAVSLQVQALVPKNAEPLATKLLLAVLQPNLKKDEEQTKQHALQAAAGVTPVMVEVRQGEVIVTKGKLITAWRFDVLEHYQLIRRENNWLGLAKLAGFVTVAIGIFVWVEKRFKCQVRQRDRLLVLLLTLSTPGVLAMGIPYTTWSAVGLLLGSFYRPTLGVTVVVLMFLLLPVSLEVSTIALLAGAAGGILGSCIAQRLRTREELALLGIAIALTQGGVYLIAKLMVGAAFGVGWYLVLQEAGLFALSGLIWSIVALGLSPYLEKLFDLVTPIRLAELANPNRPLLKRLATETPGTFQHTLFVSTLAEAAAKKLGCNVELVRAGTLYHDIGKMHDPLGFIENQMGGPNKHETEIKDPWKSAELIKKHVTEGLVMARKHLLPTAIQAFIPEHQGTMAIAYFYHQAQQMAQADPSITVNEADFRYDGPIPQSRETAIVMLADSCEAALRSLKDTTPEQALTMLNNILRARWQDNQMVDSGLTREEMTEIAQIFVEVWQQFHHKRIAYPKLKASNEKLAKG</sequence>
<dbReference type="Proteomes" id="UP000252107">
    <property type="component" value="Unassembled WGS sequence"/>
</dbReference>
<dbReference type="InterPro" id="IPR011621">
    <property type="entry name" value="Metal-dep_PHydrolase_7TM_intra"/>
</dbReference>
<dbReference type="InterPro" id="IPR006674">
    <property type="entry name" value="HD_domain"/>
</dbReference>
<dbReference type="AlphaFoldDB" id="A0A367RVT9"/>
<keyword evidence="4" id="KW-1185">Reference proteome</keyword>
<gene>
    <name evidence="3" type="ORF">A6770_09960</name>
</gene>
<proteinExistence type="predicted"/>
<dbReference type="SMART" id="SM00471">
    <property type="entry name" value="HDc"/>
    <property type="match status" value="1"/>
</dbReference>
<name>A0A367RVT9_9NOSO</name>